<organism evidence="1 2">
    <name type="scientific">Ataeniobius toweri</name>
    <dbReference type="NCBI Taxonomy" id="208326"/>
    <lineage>
        <taxon>Eukaryota</taxon>
        <taxon>Metazoa</taxon>
        <taxon>Chordata</taxon>
        <taxon>Craniata</taxon>
        <taxon>Vertebrata</taxon>
        <taxon>Euteleostomi</taxon>
        <taxon>Actinopterygii</taxon>
        <taxon>Neopterygii</taxon>
        <taxon>Teleostei</taxon>
        <taxon>Neoteleostei</taxon>
        <taxon>Acanthomorphata</taxon>
        <taxon>Ovalentaria</taxon>
        <taxon>Atherinomorphae</taxon>
        <taxon>Cyprinodontiformes</taxon>
        <taxon>Goodeidae</taxon>
        <taxon>Ataeniobius</taxon>
    </lineage>
</organism>
<dbReference type="Proteomes" id="UP001345963">
    <property type="component" value="Unassembled WGS sequence"/>
</dbReference>
<keyword evidence="2" id="KW-1185">Reference proteome</keyword>
<accession>A0ABU7BEK7</accession>
<name>A0ABU7BEK7_9TELE</name>
<comment type="caution">
    <text evidence="1">The sequence shown here is derived from an EMBL/GenBank/DDBJ whole genome shotgun (WGS) entry which is preliminary data.</text>
</comment>
<evidence type="ECO:0000313" key="1">
    <source>
        <dbReference type="EMBL" id="MED6249051.1"/>
    </source>
</evidence>
<dbReference type="EMBL" id="JAHUTI010051208">
    <property type="protein sequence ID" value="MED6249051.1"/>
    <property type="molecule type" value="Genomic_DNA"/>
</dbReference>
<reference evidence="1 2" key="1">
    <citation type="submission" date="2021-07" db="EMBL/GenBank/DDBJ databases">
        <authorList>
            <person name="Palmer J.M."/>
        </authorList>
    </citation>
    <scope>NUCLEOTIDE SEQUENCE [LARGE SCALE GENOMIC DNA]</scope>
    <source>
        <strain evidence="1 2">AT_MEX2019</strain>
        <tissue evidence="1">Muscle</tissue>
    </source>
</reference>
<proteinExistence type="predicted"/>
<gene>
    <name evidence="1" type="ORF">ATANTOWER_008641</name>
</gene>
<sequence length="106" mass="12323">MISGQHEQRLLFCCYQMMFMVPSGMSNKWLLEQFKTLICEYGTNWTIPGDGSEATTHCVYVCMFVRVSAVLFLLHQESWPTVRNHNSNNSHCNHKHSLNGFVRCYT</sequence>
<evidence type="ECO:0000313" key="2">
    <source>
        <dbReference type="Proteomes" id="UP001345963"/>
    </source>
</evidence>
<protein>
    <submittedName>
        <fullName evidence="1">Uncharacterized protein</fullName>
    </submittedName>
</protein>